<gene>
    <name evidence="1" type="ORF">METZ01_LOCUS372590</name>
</gene>
<dbReference type="AlphaFoldDB" id="A0A382TCG2"/>
<evidence type="ECO:0008006" key="2">
    <source>
        <dbReference type="Google" id="ProtNLM"/>
    </source>
</evidence>
<sequence length="250" mass="28522">MEHLNIILGMYKEITGSDRHKEINERISRHLIKNSMSYSNYHADLLPHVKMKWPADQAAILHSIWLFNNNYKTNLGADLTIKWLEYMEQKAKHKKTGLYITEVLGTRKYSNQPRGCSLSYMIHYMGGFAPTRAKEQWKLYKKNMLKKMFGRIGFREYLTDYEGSWTPDSGPVVAGIGVAATGLGLNAASTVGDKRTFNKLEKTMNPFYSTLSIGNLFPGIRTFSRVGTDLLSSSIWLNAETKQFKGDKYG</sequence>
<organism evidence="1">
    <name type="scientific">marine metagenome</name>
    <dbReference type="NCBI Taxonomy" id="408172"/>
    <lineage>
        <taxon>unclassified sequences</taxon>
        <taxon>metagenomes</taxon>
        <taxon>ecological metagenomes</taxon>
    </lineage>
</organism>
<reference evidence="1" key="1">
    <citation type="submission" date="2018-05" db="EMBL/GenBank/DDBJ databases">
        <authorList>
            <person name="Lanie J.A."/>
            <person name="Ng W.-L."/>
            <person name="Kazmierczak K.M."/>
            <person name="Andrzejewski T.M."/>
            <person name="Davidsen T.M."/>
            <person name="Wayne K.J."/>
            <person name="Tettelin H."/>
            <person name="Glass J.I."/>
            <person name="Rusch D."/>
            <person name="Podicherti R."/>
            <person name="Tsui H.-C.T."/>
            <person name="Winkler M.E."/>
        </authorList>
    </citation>
    <scope>NUCLEOTIDE SEQUENCE</scope>
</reference>
<name>A0A382TCG2_9ZZZZ</name>
<dbReference type="EMBL" id="UINC01135531">
    <property type="protein sequence ID" value="SVD19736.1"/>
    <property type="molecule type" value="Genomic_DNA"/>
</dbReference>
<protein>
    <recommendedName>
        <fullName evidence="2">Linalool dehydratase/isomerase domain-containing protein</fullName>
    </recommendedName>
</protein>
<evidence type="ECO:0000313" key="1">
    <source>
        <dbReference type="EMBL" id="SVD19736.1"/>
    </source>
</evidence>
<proteinExistence type="predicted"/>
<accession>A0A382TCG2</accession>